<dbReference type="Proteomes" id="UP001345219">
    <property type="component" value="Chromosome 7"/>
</dbReference>
<evidence type="ECO:0000259" key="7">
    <source>
        <dbReference type="PROSITE" id="PS51369"/>
    </source>
</evidence>
<keyword evidence="5" id="KW-0539">Nucleus</keyword>
<dbReference type="EMBL" id="JAXIOK010000007">
    <property type="protein sequence ID" value="KAK4765810.1"/>
    <property type="molecule type" value="Genomic_DNA"/>
</dbReference>
<comment type="caution">
    <text evidence="8">The sequence shown here is derived from an EMBL/GenBank/DDBJ whole genome shotgun (WGS) entry which is preliminary data.</text>
</comment>
<protein>
    <recommendedName>
        <fullName evidence="7">TCP domain-containing protein</fullName>
    </recommendedName>
</protein>
<evidence type="ECO:0000256" key="2">
    <source>
        <dbReference type="ARBA" id="ARBA00023015"/>
    </source>
</evidence>
<evidence type="ECO:0000313" key="8">
    <source>
        <dbReference type="EMBL" id="KAK4765810.1"/>
    </source>
</evidence>
<dbReference type="GO" id="GO:0003700">
    <property type="term" value="F:DNA-binding transcription factor activity"/>
    <property type="evidence" value="ECO:0007669"/>
    <property type="project" value="InterPro"/>
</dbReference>
<feature type="domain" description="TCP" evidence="7">
    <location>
        <begin position="45"/>
        <end position="99"/>
    </location>
</feature>
<feature type="compositionally biased region" description="Polar residues" evidence="6">
    <location>
        <begin position="1"/>
        <end position="13"/>
    </location>
</feature>
<accession>A0AAN7KF11</accession>
<keyword evidence="2" id="KW-0805">Transcription regulation</keyword>
<dbReference type="Pfam" id="PF03634">
    <property type="entry name" value="TCP"/>
    <property type="match status" value="1"/>
</dbReference>
<keyword evidence="4" id="KW-0804">Transcription</keyword>
<dbReference type="InterPro" id="IPR005333">
    <property type="entry name" value="Transcription_factor_TCP"/>
</dbReference>
<dbReference type="InterPro" id="IPR017887">
    <property type="entry name" value="TF_TCP_subgr"/>
</dbReference>
<dbReference type="AlphaFoldDB" id="A0AAN7KF11"/>
<evidence type="ECO:0000256" key="1">
    <source>
        <dbReference type="ARBA" id="ARBA00004123"/>
    </source>
</evidence>
<sequence>MVSQTTIKQSSHHALTLAAVTHTPVAPERPTSRKIAAASPSSSSTKDRHTKVNGRGRRIRIPSLCAARIFQLTRELGHRSDGETIEWLLRQAEPSILAATGSGTLPSQPVCTSTGVLPPTSSAPSLSCPVQSVVPNGHGVFPFASPGFRLDLCPPAGYSYGCADAEAVIEYPNMPFTALLLQPIVADKSEERKQEKALAEE</sequence>
<evidence type="ECO:0000256" key="5">
    <source>
        <dbReference type="ARBA" id="ARBA00023242"/>
    </source>
</evidence>
<keyword evidence="9" id="KW-1185">Reference proteome</keyword>
<reference evidence="8 9" key="1">
    <citation type="journal article" date="2023" name="Hortic Res">
        <title>Pangenome of water caltrop reveals structural variations and asymmetric subgenome divergence after allopolyploidization.</title>
        <authorList>
            <person name="Zhang X."/>
            <person name="Chen Y."/>
            <person name="Wang L."/>
            <person name="Yuan Y."/>
            <person name="Fang M."/>
            <person name="Shi L."/>
            <person name="Lu R."/>
            <person name="Comes H.P."/>
            <person name="Ma Y."/>
            <person name="Chen Y."/>
            <person name="Huang G."/>
            <person name="Zhou Y."/>
            <person name="Zheng Z."/>
            <person name="Qiu Y."/>
        </authorList>
    </citation>
    <scope>NUCLEOTIDE SEQUENCE [LARGE SCALE GENOMIC DNA]</scope>
    <source>
        <tissue evidence="8">Roots</tissue>
    </source>
</reference>
<dbReference type="GO" id="GO:0005634">
    <property type="term" value="C:nucleus"/>
    <property type="evidence" value="ECO:0007669"/>
    <property type="project" value="UniProtKB-SubCell"/>
</dbReference>
<organism evidence="8 9">
    <name type="scientific">Trapa incisa</name>
    <dbReference type="NCBI Taxonomy" id="236973"/>
    <lineage>
        <taxon>Eukaryota</taxon>
        <taxon>Viridiplantae</taxon>
        <taxon>Streptophyta</taxon>
        <taxon>Embryophyta</taxon>
        <taxon>Tracheophyta</taxon>
        <taxon>Spermatophyta</taxon>
        <taxon>Magnoliopsida</taxon>
        <taxon>eudicotyledons</taxon>
        <taxon>Gunneridae</taxon>
        <taxon>Pentapetalae</taxon>
        <taxon>rosids</taxon>
        <taxon>malvids</taxon>
        <taxon>Myrtales</taxon>
        <taxon>Lythraceae</taxon>
        <taxon>Trapa</taxon>
    </lineage>
</organism>
<feature type="region of interest" description="Disordered" evidence="6">
    <location>
        <begin position="1"/>
        <end position="56"/>
    </location>
</feature>
<evidence type="ECO:0000256" key="4">
    <source>
        <dbReference type="ARBA" id="ARBA00023163"/>
    </source>
</evidence>
<dbReference type="PANTHER" id="PTHR31072:SF170">
    <property type="entry name" value="TRANSCRIPTION FACTOR TCP15-RELATED"/>
    <property type="match status" value="1"/>
</dbReference>
<dbReference type="PANTHER" id="PTHR31072">
    <property type="entry name" value="TRANSCRIPTION FACTOR TCP4-RELATED"/>
    <property type="match status" value="1"/>
</dbReference>
<dbReference type="GO" id="GO:0043565">
    <property type="term" value="F:sequence-specific DNA binding"/>
    <property type="evidence" value="ECO:0007669"/>
    <property type="project" value="TreeGrafter"/>
</dbReference>
<proteinExistence type="predicted"/>
<evidence type="ECO:0000256" key="3">
    <source>
        <dbReference type="ARBA" id="ARBA00023125"/>
    </source>
</evidence>
<evidence type="ECO:0000313" key="9">
    <source>
        <dbReference type="Proteomes" id="UP001345219"/>
    </source>
</evidence>
<evidence type="ECO:0000256" key="6">
    <source>
        <dbReference type="SAM" id="MobiDB-lite"/>
    </source>
</evidence>
<gene>
    <name evidence="8" type="ORF">SAY87_007452</name>
</gene>
<name>A0AAN7KF11_9MYRT</name>
<keyword evidence="3" id="KW-0238">DNA-binding</keyword>
<comment type="subcellular location">
    <subcellularLocation>
        <location evidence="1">Nucleus</location>
    </subcellularLocation>
</comment>
<dbReference type="PROSITE" id="PS51369">
    <property type="entry name" value="TCP"/>
    <property type="match status" value="1"/>
</dbReference>